<evidence type="ECO:0000313" key="3">
    <source>
        <dbReference type="Proteomes" id="UP001303407"/>
    </source>
</evidence>
<evidence type="ECO:0000313" key="2">
    <source>
        <dbReference type="EMBL" id="WNH14141.1"/>
    </source>
</evidence>
<keyword evidence="1" id="KW-1133">Transmembrane helix</keyword>
<protein>
    <recommendedName>
        <fullName evidence="4">Protein BatD</fullName>
    </recommendedName>
</protein>
<keyword evidence="1" id="KW-0472">Membrane</keyword>
<keyword evidence="3" id="KW-1185">Reference proteome</keyword>
<feature type="transmembrane region" description="Helical" evidence="1">
    <location>
        <begin position="166"/>
        <end position="188"/>
    </location>
</feature>
<name>A0ABY9Y7A0_9FLAO</name>
<sequence>MKILKFKNNVTIEMKSSVFSLQSSVWFTFVFCLITLSSFSQVTSAIDSTSIKIGERITYHIQVETDTTSLVVFPEGQSFSPLEMIESYKVDTLKKGDKFNLIKKYGLTQFDSGAYTIPRQKIIIGDKTFFTDSLKVEVNNVVIDTTKQGLFDIKPIIEVKKPSSNWWKYVLLTLLIIGVVVFLIYWFIWRKKPLTEEEQIALLPPYDRAKLALKKLDESHYLQSEDIKEYYSELTFIIRKYLDEKVYDRALESTTDELISRLNLLKDGNQVDLSKEDIKNLENILKRADLVKFAKSAVDVELAKLDRNTIDVEIDHVKEALPEPTEEEKLLDEKYREELERKKKRKKIIITVVIGVFLLIATFVGFGLKYGFQYVKDTIIGHDSIELLQGDWVNSKYGVPPVTISTPKVLKRVELPIPDEAKANVNMTSFAYGSLIESFSIMVNTTTYKNLGENKIDIEQVSEGTIKGMEQQGAQDIVVLREKFVTPNGAEGLKTYGTLKTKNPITQKIQDGNYILLQFVSENVLQQIVLTYSKDDVYADQIVERIVNSVELKKAED</sequence>
<keyword evidence="1" id="KW-0812">Transmembrane</keyword>
<feature type="transmembrane region" description="Helical" evidence="1">
    <location>
        <begin position="348"/>
        <end position="368"/>
    </location>
</feature>
<evidence type="ECO:0000256" key="1">
    <source>
        <dbReference type="SAM" id="Phobius"/>
    </source>
</evidence>
<evidence type="ECO:0008006" key="4">
    <source>
        <dbReference type="Google" id="ProtNLM"/>
    </source>
</evidence>
<gene>
    <name evidence="2" type="ORF">RHP49_07780</name>
</gene>
<dbReference type="Proteomes" id="UP001303407">
    <property type="component" value="Chromosome"/>
</dbReference>
<accession>A0ABY9Y7A0</accession>
<reference evidence="2 3" key="1">
    <citation type="submission" date="2023-09" db="EMBL/GenBank/DDBJ databases">
        <title>Thalassobella suaedae gen. nov., sp. nov., a marine bacterium of the family Flavobacteriaceae isolated from a halophyte Suaeda japonica.</title>
        <authorList>
            <person name="Lee S.Y."/>
            <person name="Hwang C.Y."/>
        </authorList>
    </citation>
    <scope>NUCLEOTIDE SEQUENCE [LARGE SCALE GENOMIC DNA]</scope>
    <source>
        <strain evidence="2 3">HL-DH10</strain>
    </source>
</reference>
<organism evidence="2 3">
    <name type="scientific">Thalassobellus suaedae</name>
    <dbReference type="NCBI Taxonomy" id="3074124"/>
    <lineage>
        <taxon>Bacteria</taxon>
        <taxon>Pseudomonadati</taxon>
        <taxon>Bacteroidota</taxon>
        <taxon>Flavobacteriia</taxon>
        <taxon>Flavobacteriales</taxon>
        <taxon>Flavobacteriaceae</taxon>
        <taxon>Thalassobellus</taxon>
    </lineage>
</organism>
<proteinExistence type="predicted"/>
<dbReference type="EMBL" id="CP134536">
    <property type="protein sequence ID" value="WNH14141.1"/>
    <property type="molecule type" value="Genomic_DNA"/>
</dbReference>